<feature type="transmembrane region" description="Helical" evidence="2">
    <location>
        <begin position="91"/>
        <end position="124"/>
    </location>
</feature>
<feature type="transmembrane region" description="Helical" evidence="2">
    <location>
        <begin position="331"/>
        <end position="353"/>
    </location>
</feature>
<dbReference type="InterPro" id="IPR030676">
    <property type="entry name" value="CitT-rel"/>
</dbReference>
<feature type="transmembrane region" description="Helical" evidence="2">
    <location>
        <begin position="47"/>
        <end position="70"/>
    </location>
</feature>
<keyword evidence="5" id="KW-1185">Reference proteome</keyword>
<feature type="transmembrane region" description="Helical" evidence="2">
    <location>
        <begin position="176"/>
        <end position="198"/>
    </location>
</feature>
<protein>
    <submittedName>
        <fullName evidence="4">SLC13 family permease</fullName>
    </submittedName>
</protein>
<feature type="domain" description="Dicarboxylate carrier MatC N-terminal" evidence="3">
    <location>
        <begin position="1"/>
        <end position="149"/>
    </location>
</feature>
<keyword evidence="2" id="KW-1133">Transmembrane helix</keyword>
<gene>
    <name evidence="4" type="ORF">OHU35_13445</name>
</gene>
<dbReference type="Proteomes" id="UP001621512">
    <property type="component" value="Chromosome"/>
</dbReference>
<dbReference type="Pfam" id="PF07158">
    <property type="entry name" value="MatC_N"/>
    <property type="match status" value="1"/>
</dbReference>
<sequence>MSPELISILVLVVVFVIATTRSVNMGALAFAAAFAVGGLVAGLDADGIFAGFPGDLFVVLVGVTYLFAIARANGTTDWLVHAAVRLVRGRVALIPWVMFALTGALTAIGAVSPAAVAIVAPIALSFATRYGISPLLMGAMVVHGAQAGGFSPISIYGSIVNGIVEREKLPGNELVLFLASLAANLVIAGVVFVLFGGLKLWAQGAVDERGEDSPEDAGGTGAGGAGKPEASPGGTATATGVTTRPGTEAVADSTRLTPSRTATLTSLLALVVAVLVFDLDAGLTAITLAVILSTAWPEDSRKATGQIAWPTVLLICGVLTYVGVLDEMGTITWAGEGVGGIGIPLLAALLLCYIGALVSAFASSVGIMGALIPLAVPFLERGEIGAIGMVAALAVSATVVDVSPFSTNGALVLAAAPDVDRERFFRQLMVYGGVVVAVVPAAAWLVMVVPGWG</sequence>
<keyword evidence="2" id="KW-0472">Membrane</keyword>
<keyword evidence="2" id="KW-0812">Transmembrane</keyword>
<organism evidence="4 5">
    <name type="scientific">Streptomyces purpurascens</name>
    <dbReference type="NCBI Taxonomy" id="1924"/>
    <lineage>
        <taxon>Bacteria</taxon>
        <taxon>Bacillati</taxon>
        <taxon>Actinomycetota</taxon>
        <taxon>Actinomycetes</taxon>
        <taxon>Kitasatosporales</taxon>
        <taxon>Streptomycetaceae</taxon>
        <taxon>Streptomyces</taxon>
    </lineage>
</organism>
<name>A0ABZ1MKB1_STREF</name>
<evidence type="ECO:0000259" key="3">
    <source>
        <dbReference type="Pfam" id="PF07158"/>
    </source>
</evidence>
<evidence type="ECO:0000256" key="1">
    <source>
        <dbReference type="SAM" id="MobiDB-lite"/>
    </source>
</evidence>
<dbReference type="EMBL" id="CP108341">
    <property type="protein sequence ID" value="WTW27001.1"/>
    <property type="molecule type" value="Genomic_DNA"/>
</dbReference>
<reference evidence="4 5" key="1">
    <citation type="submission" date="2022-10" db="EMBL/GenBank/DDBJ databases">
        <title>The complete genomes of actinobacterial strains from the NBC collection.</title>
        <authorList>
            <person name="Joergensen T.S."/>
            <person name="Alvarez Arevalo M."/>
            <person name="Sterndorff E.B."/>
            <person name="Faurdal D."/>
            <person name="Vuksanovic O."/>
            <person name="Mourched A.-S."/>
            <person name="Charusanti P."/>
            <person name="Shaw S."/>
            <person name="Blin K."/>
            <person name="Weber T."/>
        </authorList>
    </citation>
    <scope>NUCLEOTIDE SEQUENCE [LARGE SCALE GENOMIC DNA]</scope>
    <source>
        <strain evidence="4 5">NBC_00017</strain>
    </source>
</reference>
<evidence type="ECO:0000313" key="4">
    <source>
        <dbReference type="EMBL" id="WTW27001.1"/>
    </source>
</evidence>
<feature type="transmembrane region" description="Helical" evidence="2">
    <location>
        <begin position="360"/>
        <end position="379"/>
    </location>
</feature>
<feature type="transmembrane region" description="Helical" evidence="2">
    <location>
        <begin position="428"/>
        <end position="452"/>
    </location>
</feature>
<dbReference type="PANTHER" id="PTHR42826">
    <property type="entry name" value="DICARBOXYLATE TRANSPORTER 2.1, CHLOROPLASTIC"/>
    <property type="match status" value="1"/>
</dbReference>
<feature type="transmembrane region" description="Helical" evidence="2">
    <location>
        <begin position="307"/>
        <end position="325"/>
    </location>
</feature>
<dbReference type="RefSeq" id="WP_189724989.1">
    <property type="nucleotide sequence ID" value="NZ_BMUK01000006.1"/>
</dbReference>
<proteinExistence type="predicted"/>
<evidence type="ECO:0000256" key="2">
    <source>
        <dbReference type="SAM" id="Phobius"/>
    </source>
</evidence>
<feature type="transmembrane region" description="Helical" evidence="2">
    <location>
        <begin position="385"/>
        <end position="416"/>
    </location>
</feature>
<feature type="region of interest" description="Disordered" evidence="1">
    <location>
        <begin position="209"/>
        <end position="254"/>
    </location>
</feature>
<accession>A0ABZ1MKB1</accession>
<dbReference type="InterPro" id="IPR009827">
    <property type="entry name" value="MatC_N"/>
</dbReference>
<evidence type="ECO:0000313" key="5">
    <source>
        <dbReference type="Proteomes" id="UP001621512"/>
    </source>
</evidence>
<feature type="transmembrane region" description="Helical" evidence="2">
    <location>
        <begin position="144"/>
        <end position="164"/>
    </location>
</feature>
<feature type="compositionally biased region" description="Low complexity" evidence="1">
    <location>
        <begin position="232"/>
        <end position="254"/>
    </location>
</feature>
<feature type="transmembrane region" description="Helical" evidence="2">
    <location>
        <begin position="267"/>
        <end position="295"/>
    </location>
</feature>